<evidence type="ECO:0000313" key="1">
    <source>
        <dbReference type="EMBL" id="GAA3812501.1"/>
    </source>
</evidence>
<name>A0ABP7I8Z0_9PSEU</name>
<dbReference type="EMBL" id="BAABCM010000004">
    <property type="protein sequence ID" value="GAA3812501.1"/>
    <property type="molecule type" value="Genomic_DNA"/>
</dbReference>
<dbReference type="Proteomes" id="UP001501624">
    <property type="component" value="Unassembled WGS sequence"/>
</dbReference>
<proteinExistence type="predicted"/>
<protein>
    <recommendedName>
        <fullName evidence="3">Integrase</fullName>
    </recommendedName>
</protein>
<comment type="caution">
    <text evidence="1">The sequence shown here is derived from an EMBL/GenBank/DDBJ whole genome shotgun (WGS) entry which is preliminary data.</text>
</comment>
<gene>
    <name evidence="1" type="ORF">GCM10022380_32850</name>
</gene>
<sequence>MLTFVKQADLRIGHEYAFPTYSPYDDAPLAARVSVVSIDGGGKVTVQVVDPGPRPPARGWRAVHVKKSEQRQIKTRDIACPWSEWAERAASIGAEKKARIAEQRARHDEWDRERADRLAIDPGRALPKEYDEEVHFRSIDLEERSELTSAYITARNLGPYATPESIAPLLSDLPVMVLRDILAANKYREPVEPGSVAATFARAAWILDIARVALRETHDGRVLGEPPQPERVLNEVDLKFAEAVRVHIVAAGGALLLPPVPALPSWLDEPERAFLGTFGWLRLAVGDTNGRLLHSPGCSSVRSRPVLEADSIPWWQRALEIPERVCGRCGGPAVRDLVPLAGFVAAADVWNDRGRDRVEQWQQAAFQRLLAATASARAQALEPDITLAWRIVDAFAADPLGEEGWAAYATIVPTGWSHEELAGLTPSGREAARALVRERIVKLEALLPETERLLPLPKAADVQVLRQRHRHWKDRLRQSVPQLDRLLFTLPGAD</sequence>
<keyword evidence="2" id="KW-1185">Reference proteome</keyword>
<organism evidence="1 2">
    <name type="scientific">Amycolatopsis tucumanensis</name>
    <dbReference type="NCBI Taxonomy" id="401106"/>
    <lineage>
        <taxon>Bacteria</taxon>
        <taxon>Bacillati</taxon>
        <taxon>Actinomycetota</taxon>
        <taxon>Actinomycetes</taxon>
        <taxon>Pseudonocardiales</taxon>
        <taxon>Pseudonocardiaceae</taxon>
        <taxon>Amycolatopsis</taxon>
    </lineage>
</organism>
<reference evidence="2" key="1">
    <citation type="journal article" date="2019" name="Int. J. Syst. Evol. Microbiol.">
        <title>The Global Catalogue of Microorganisms (GCM) 10K type strain sequencing project: providing services to taxonomists for standard genome sequencing and annotation.</title>
        <authorList>
            <consortium name="The Broad Institute Genomics Platform"/>
            <consortium name="The Broad Institute Genome Sequencing Center for Infectious Disease"/>
            <person name="Wu L."/>
            <person name="Ma J."/>
        </authorList>
    </citation>
    <scope>NUCLEOTIDE SEQUENCE [LARGE SCALE GENOMIC DNA]</scope>
    <source>
        <strain evidence="2">JCM 17017</strain>
    </source>
</reference>
<accession>A0ABP7I8Z0</accession>
<evidence type="ECO:0008006" key="3">
    <source>
        <dbReference type="Google" id="ProtNLM"/>
    </source>
</evidence>
<evidence type="ECO:0000313" key="2">
    <source>
        <dbReference type="Proteomes" id="UP001501624"/>
    </source>
</evidence>